<evidence type="ECO:0000256" key="1">
    <source>
        <dbReference type="SAM" id="Phobius"/>
    </source>
</evidence>
<name>A0A9W8RUL6_9HYPO</name>
<evidence type="ECO:0008006" key="4">
    <source>
        <dbReference type="Google" id="ProtNLM"/>
    </source>
</evidence>
<dbReference type="SUPFAM" id="SSF103473">
    <property type="entry name" value="MFS general substrate transporter"/>
    <property type="match status" value="1"/>
</dbReference>
<feature type="transmembrane region" description="Helical" evidence="1">
    <location>
        <begin position="27"/>
        <end position="50"/>
    </location>
</feature>
<gene>
    <name evidence="2" type="ORF">NW762_011076</name>
</gene>
<evidence type="ECO:0000313" key="2">
    <source>
        <dbReference type="EMBL" id="KAJ4252475.1"/>
    </source>
</evidence>
<dbReference type="InterPro" id="IPR036259">
    <property type="entry name" value="MFS_trans_sf"/>
</dbReference>
<keyword evidence="3" id="KW-1185">Reference proteome</keyword>
<dbReference type="Proteomes" id="UP001152049">
    <property type="component" value="Unassembled WGS sequence"/>
</dbReference>
<dbReference type="AlphaFoldDB" id="A0A9W8RUL6"/>
<organism evidence="2 3">
    <name type="scientific">Fusarium torreyae</name>
    <dbReference type="NCBI Taxonomy" id="1237075"/>
    <lineage>
        <taxon>Eukaryota</taxon>
        <taxon>Fungi</taxon>
        <taxon>Dikarya</taxon>
        <taxon>Ascomycota</taxon>
        <taxon>Pezizomycotina</taxon>
        <taxon>Sordariomycetes</taxon>
        <taxon>Hypocreomycetidae</taxon>
        <taxon>Hypocreales</taxon>
        <taxon>Nectriaceae</taxon>
        <taxon>Fusarium</taxon>
    </lineage>
</organism>
<evidence type="ECO:0000313" key="3">
    <source>
        <dbReference type="Proteomes" id="UP001152049"/>
    </source>
</evidence>
<feature type="transmembrane region" description="Helical" evidence="1">
    <location>
        <begin position="92"/>
        <end position="112"/>
    </location>
</feature>
<keyword evidence="1" id="KW-0812">Transmembrane</keyword>
<keyword evidence="1" id="KW-0472">Membrane</keyword>
<reference evidence="2" key="1">
    <citation type="submission" date="2022-09" db="EMBL/GenBank/DDBJ databases">
        <title>Fusarium specimens isolated from Avocado Roots.</title>
        <authorList>
            <person name="Stajich J."/>
            <person name="Roper C."/>
            <person name="Heimlech-Rivalta G."/>
        </authorList>
    </citation>
    <scope>NUCLEOTIDE SEQUENCE</scope>
    <source>
        <strain evidence="2">CF00136</strain>
    </source>
</reference>
<accession>A0A9W8RUL6</accession>
<sequence>MSYTESMNLTLVLNGIGFVSRLAPGVLARYIGTMNTFIVHVLASAILLPVLSKDLADIGLRIGVISGAVGIGALLGSPVSGAIISAGNGTYTGAQAFSGTVMAAGGLLTMWIREVRRRKEQKPFKAVM</sequence>
<dbReference type="OrthoDB" id="5212574at2759"/>
<keyword evidence="1" id="KW-1133">Transmembrane helix</keyword>
<comment type="caution">
    <text evidence="2">The sequence shown here is derived from an EMBL/GenBank/DDBJ whole genome shotgun (WGS) entry which is preliminary data.</text>
</comment>
<protein>
    <recommendedName>
        <fullName evidence="4">Major facilitator superfamily (MFS) profile domain-containing protein</fullName>
    </recommendedName>
</protein>
<dbReference type="EMBL" id="JAOQAZ010000026">
    <property type="protein sequence ID" value="KAJ4252475.1"/>
    <property type="molecule type" value="Genomic_DNA"/>
</dbReference>
<proteinExistence type="predicted"/>
<feature type="transmembrane region" description="Helical" evidence="1">
    <location>
        <begin position="62"/>
        <end position="86"/>
    </location>
</feature>